<name>A0AAD8ES65_DIPPU</name>
<dbReference type="GO" id="GO:0005254">
    <property type="term" value="F:chloride channel activity"/>
    <property type="evidence" value="ECO:0007669"/>
    <property type="project" value="TreeGrafter"/>
</dbReference>
<sequence>MGACLECQSVHFLSKIKSLQFQSQLVCLENPPLEFSDAGFQHLPALLHSDGSGGTDRDVLNEIESKYPGGILNPDSKDLGLAENVTKNVYPLFCEYMQNTDISRVLGALQALDNYLSNRESNFLLGSEISLLDCIVLPQLHEIRVVMERVKDTPVPDGLRKLWMYLFHGYQKTLKSTCPNDMEICLAWTQKLGLPASIIKMPEWLPQEHHGTYHSFNIPNLAICPARCPRREQEEELIK</sequence>
<evidence type="ECO:0000313" key="2">
    <source>
        <dbReference type="Proteomes" id="UP001233999"/>
    </source>
</evidence>
<evidence type="ECO:0008006" key="3">
    <source>
        <dbReference type="Google" id="ProtNLM"/>
    </source>
</evidence>
<dbReference type="InterPro" id="IPR036282">
    <property type="entry name" value="Glutathione-S-Trfase_C_sf"/>
</dbReference>
<dbReference type="Proteomes" id="UP001233999">
    <property type="component" value="Unassembled WGS sequence"/>
</dbReference>
<dbReference type="SUPFAM" id="SSF47616">
    <property type="entry name" value="GST C-terminal domain-like"/>
    <property type="match status" value="1"/>
</dbReference>
<dbReference type="GO" id="GO:0016324">
    <property type="term" value="C:apical plasma membrane"/>
    <property type="evidence" value="ECO:0007669"/>
    <property type="project" value="TreeGrafter"/>
</dbReference>
<evidence type="ECO:0000313" key="1">
    <source>
        <dbReference type="EMBL" id="KAJ9601195.1"/>
    </source>
</evidence>
<dbReference type="GO" id="GO:0005737">
    <property type="term" value="C:cytoplasm"/>
    <property type="evidence" value="ECO:0007669"/>
    <property type="project" value="TreeGrafter"/>
</dbReference>
<proteinExistence type="predicted"/>
<gene>
    <name evidence="1" type="ORF">L9F63_000663</name>
</gene>
<dbReference type="PANTHER" id="PTHR43920">
    <property type="entry name" value="CHLORIDE INTRACELLULAR CHANNEL, ISOFORM A"/>
    <property type="match status" value="1"/>
</dbReference>
<dbReference type="Pfam" id="PF13410">
    <property type="entry name" value="GST_C_2"/>
    <property type="match status" value="1"/>
</dbReference>
<reference evidence="1" key="1">
    <citation type="journal article" date="2023" name="IScience">
        <title>Live-bearing cockroach genome reveals convergent evolutionary mechanisms linked to viviparity in insects and beyond.</title>
        <authorList>
            <person name="Fouks B."/>
            <person name="Harrison M.C."/>
            <person name="Mikhailova A.A."/>
            <person name="Marchal E."/>
            <person name="English S."/>
            <person name="Carruthers M."/>
            <person name="Jennings E.C."/>
            <person name="Chiamaka E.L."/>
            <person name="Frigard R.A."/>
            <person name="Pippel M."/>
            <person name="Attardo G.M."/>
            <person name="Benoit J.B."/>
            <person name="Bornberg-Bauer E."/>
            <person name="Tobe S.S."/>
        </authorList>
    </citation>
    <scope>NUCLEOTIDE SEQUENCE</scope>
    <source>
        <strain evidence="1">Stay&amp;Tobe</strain>
    </source>
</reference>
<dbReference type="AlphaFoldDB" id="A0AAD8ES65"/>
<protein>
    <recommendedName>
        <fullName evidence="3">Chloride intracellular channel</fullName>
    </recommendedName>
</protein>
<dbReference type="EMBL" id="JASPKZ010000032">
    <property type="protein sequence ID" value="KAJ9601195.1"/>
    <property type="molecule type" value="Genomic_DNA"/>
</dbReference>
<dbReference type="Gene3D" id="1.20.1050.10">
    <property type="match status" value="1"/>
</dbReference>
<keyword evidence="2" id="KW-1185">Reference proteome</keyword>
<accession>A0AAD8ES65</accession>
<dbReference type="PANTHER" id="PTHR43920:SF5">
    <property type="entry name" value="CHLORIDE INTRACELLULAR CHANNEL CLIC"/>
    <property type="match status" value="1"/>
</dbReference>
<organism evidence="1 2">
    <name type="scientific">Diploptera punctata</name>
    <name type="common">Pacific beetle cockroach</name>
    <dbReference type="NCBI Taxonomy" id="6984"/>
    <lineage>
        <taxon>Eukaryota</taxon>
        <taxon>Metazoa</taxon>
        <taxon>Ecdysozoa</taxon>
        <taxon>Arthropoda</taxon>
        <taxon>Hexapoda</taxon>
        <taxon>Insecta</taxon>
        <taxon>Pterygota</taxon>
        <taxon>Neoptera</taxon>
        <taxon>Polyneoptera</taxon>
        <taxon>Dictyoptera</taxon>
        <taxon>Blattodea</taxon>
        <taxon>Blaberoidea</taxon>
        <taxon>Blaberidae</taxon>
        <taxon>Diplopterinae</taxon>
        <taxon>Diploptera</taxon>
    </lineage>
</organism>
<reference evidence="1" key="2">
    <citation type="submission" date="2023-05" db="EMBL/GenBank/DDBJ databases">
        <authorList>
            <person name="Fouks B."/>
        </authorList>
    </citation>
    <scope>NUCLEOTIDE SEQUENCE</scope>
    <source>
        <strain evidence="1">Stay&amp;Tobe</strain>
        <tissue evidence="1">Testes</tissue>
    </source>
</reference>
<comment type="caution">
    <text evidence="1">The sequence shown here is derived from an EMBL/GenBank/DDBJ whole genome shotgun (WGS) entry which is preliminary data.</text>
</comment>